<feature type="signal peptide" evidence="1">
    <location>
        <begin position="1"/>
        <end position="25"/>
    </location>
</feature>
<dbReference type="SUPFAM" id="SSF82171">
    <property type="entry name" value="DPP6 N-terminal domain-like"/>
    <property type="match status" value="1"/>
</dbReference>
<keyword evidence="1" id="KW-0732">Signal</keyword>
<dbReference type="PROSITE" id="PS51257">
    <property type="entry name" value="PROKAR_LIPOPROTEIN"/>
    <property type="match status" value="1"/>
</dbReference>
<proteinExistence type="predicted"/>
<evidence type="ECO:0000313" key="2">
    <source>
        <dbReference type="EMBL" id="TDD97059.1"/>
    </source>
</evidence>
<dbReference type="Proteomes" id="UP000295479">
    <property type="component" value="Unassembled WGS sequence"/>
</dbReference>
<evidence type="ECO:0008006" key="4">
    <source>
        <dbReference type="Google" id="ProtNLM"/>
    </source>
</evidence>
<evidence type="ECO:0000313" key="3">
    <source>
        <dbReference type="Proteomes" id="UP000295479"/>
    </source>
</evidence>
<feature type="chain" id="PRO_5020195649" description="Lipoprotein" evidence="1">
    <location>
        <begin position="26"/>
        <end position="323"/>
    </location>
</feature>
<comment type="caution">
    <text evidence="2">The sequence shown here is derived from an EMBL/GenBank/DDBJ whole genome shotgun (WGS) entry which is preliminary data.</text>
</comment>
<accession>A0A4R5CDP6</accession>
<evidence type="ECO:0000256" key="1">
    <source>
        <dbReference type="SAM" id="SignalP"/>
    </source>
</evidence>
<organism evidence="2 3">
    <name type="scientific">Flavobacterium cellulosilyticum</name>
    <dbReference type="NCBI Taxonomy" id="2541731"/>
    <lineage>
        <taxon>Bacteria</taxon>
        <taxon>Pseudomonadati</taxon>
        <taxon>Bacteroidota</taxon>
        <taxon>Flavobacteriia</taxon>
        <taxon>Flavobacteriales</taxon>
        <taxon>Flavobacteriaceae</taxon>
        <taxon>Flavobacterium</taxon>
    </lineage>
</organism>
<gene>
    <name evidence="2" type="ORF">E0F76_10500</name>
</gene>
<dbReference type="OrthoDB" id="1344476at2"/>
<dbReference type="RefSeq" id="WP_132005313.1">
    <property type="nucleotide sequence ID" value="NZ_SMFK01000005.1"/>
</dbReference>
<sequence length="323" mass="36013">MNFTIKFLALICVVFLFSCSGDTPSAETNVVKDDFSYLSVNTSGKIEKTGNNTGKLSPFSKFEGLTNGTILGLNTIACNSDKIYLIEHIPPTDKLFVFDRNTKTTISKKLLYPKEIIGDEPTMTSLVWDESNKMLYGIVVNNPNSSSPNNLCYFIKINPNTLEISYEGLTFKQTASYTTFFNAGKLYSSYHNDNTIEINLSNNTSKAVLFNNSKISFMRATSYSNNTAYCLINKINGGVALAKINLSDYSYEDLLPNETLGIFNPTGKGYIDPSTNEYVCYMIKDAQYCLLKYNISTKIFSAIKYTLDSSINNNILIIDKVAN</sequence>
<protein>
    <recommendedName>
        <fullName evidence="4">Lipoprotein</fullName>
    </recommendedName>
</protein>
<dbReference type="EMBL" id="SMFK01000005">
    <property type="protein sequence ID" value="TDD97059.1"/>
    <property type="molecule type" value="Genomic_DNA"/>
</dbReference>
<name>A0A4R5CDP6_9FLAO</name>
<keyword evidence="3" id="KW-1185">Reference proteome</keyword>
<dbReference type="AlphaFoldDB" id="A0A4R5CDP6"/>
<reference evidence="2 3" key="1">
    <citation type="submission" date="2019-03" db="EMBL/GenBank/DDBJ databases">
        <title>Flavobacterium AR-3-4 sp. nov. isolated from arctic soil.</title>
        <authorList>
            <person name="Chaudhary D.K."/>
        </authorList>
    </citation>
    <scope>NUCLEOTIDE SEQUENCE [LARGE SCALE GENOMIC DNA]</scope>
    <source>
        <strain evidence="2 3">AR-3-4</strain>
    </source>
</reference>